<dbReference type="InterPro" id="IPR023168">
    <property type="entry name" value="GatB_Yqey_C_2"/>
</dbReference>
<feature type="non-terminal residue" evidence="8">
    <location>
        <position position="1"/>
    </location>
</feature>
<evidence type="ECO:0000313" key="9">
    <source>
        <dbReference type="Proteomes" id="UP000218209"/>
    </source>
</evidence>
<evidence type="ECO:0000256" key="4">
    <source>
        <dbReference type="ARBA" id="ARBA00022917"/>
    </source>
</evidence>
<dbReference type="FunFam" id="1.10.10.410:FF:000001">
    <property type="entry name" value="Aspartyl/glutamyl-tRNA(Asn/Gln) amidotransferase subunit B"/>
    <property type="match status" value="1"/>
</dbReference>
<dbReference type="Pfam" id="PF02637">
    <property type="entry name" value="GatB_Yqey"/>
    <property type="match status" value="1"/>
</dbReference>
<organism evidence="8 9">
    <name type="scientific">Porphyra umbilicalis</name>
    <name type="common">Purple laver</name>
    <name type="synonym">Red alga</name>
    <dbReference type="NCBI Taxonomy" id="2786"/>
    <lineage>
        <taxon>Eukaryota</taxon>
        <taxon>Rhodophyta</taxon>
        <taxon>Bangiophyceae</taxon>
        <taxon>Bangiales</taxon>
        <taxon>Bangiaceae</taxon>
        <taxon>Porphyra</taxon>
    </lineage>
</organism>
<evidence type="ECO:0000256" key="3">
    <source>
        <dbReference type="ARBA" id="ARBA00022840"/>
    </source>
</evidence>
<dbReference type="InterPro" id="IPR018027">
    <property type="entry name" value="Asn/Gln_amidotransferase"/>
</dbReference>
<gene>
    <name evidence="8" type="ORF">BU14_3065s0001</name>
</gene>
<keyword evidence="3" id="KW-0067">ATP-binding</keyword>
<dbReference type="InterPro" id="IPR003789">
    <property type="entry name" value="Asn/Gln_tRNA_amidoTrase-B-like"/>
</dbReference>
<feature type="domain" description="Asn/Gln amidotransferase" evidence="7">
    <location>
        <begin position="37"/>
        <end position="134"/>
    </location>
</feature>
<dbReference type="Gene3D" id="1.10.10.410">
    <property type="match status" value="1"/>
</dbReference>
<evidence type="ECO:0000259" key="7">
    <source>
        <dbReference type="SMART" id="SM00845"/>
    </source>
</evidence>
<dbReference type="AlphaFoldDB" id="A0A1X6NIW9"/>
<dbReference type="SMART" id="SM00845">
    <property type="entry name" value="GatB_Yqey"/>
    <property type="match status" value="1"/>
</dbReference>
<reference evidence="8 9" key="1">
    <citation type="submission" date="2017-03" db="EMBL/GenBank/DDBJ databases">
        <title>WGS assembly of Porphyra umbilicalis.</title>
        <authorList>
            <person name="Brawley S.H."/>
            <person name="Blouin N.A."/>
            <person name="Ficko-Blean E."/>
            <person name="Wheeler G.L."/>
            <person name="Lohr M."/>
            <person name="Goodson H.V."/>
            <person name="Jenkins J.W."/>
            <person name="Blaby-Haas C.E."/>
            <person name="Helliwell K.E."/>
            <person name="Chan C."/>
            <person name="Marriage T."/>
            <person name="Bhattacharya D."/>
            <person name="Klein A.S."/>
            <person name="Badis Y."/>
            <person name="Brodie J."/>
            <person name="Cao Y."/>
            <person name="Collen J."/>
            <person name="Dittami S.M."/>
            <person name="Gachon C.M."/>
            <person name="Green B.R."/>
            <person name="Karpowicz S."/>
            <person name="Kim J.W."/>
            <person name="Kudahl U."/>
            <person name="Lin S."/>
            <person name="Michel G."/>
            <person name="Mittag M."/>
            <person name="Olson B.J."/>
            <person name="Pangilinan J."/>
            <person name="Peng Y."/>
            <person name="Qiu H."/>
            <person name="Shu S."/>
            <person name="Singer J.T."/>
            <person name="Smith A.G."/>
            <person name="Sprecher B.N."/>
            <person name="Wagner V."/>
            <person name="Wang W."/>
            <person name="Wang Z.-Y."/>
            <person name="Yan J."/>
            <person name="Yarish C."/>
            <person name="Zoeuner-Riek S."/>
            <person name="Zhuang Y."/>
            <person name="Zou Y."/>
            <person name="Lindquist E.A."/>
            <person name="Grimwood J."/>
            <person name="Barry K."/>
            <person name="Rokhsar D.S."/>
            <person name="Schmutz J."/>
            <person name="Stiller J.W."/>
            <person name="Grossman A.R."/>
            <person name="Prochnik S.E."/>
        </authorList>
    </citation>
    <scope>NUCLEOTIDE SEQUENCE [LARGE SCALE GENOMIC DNA]</scope>
    <source>
        <strain evidence="8">4086291</strain>
    </source>
</reference>
<proteinExistence type="predicted"/>
<evidence type="ECO:0000256" key="1">
    <source>
        <dbReference type="ARBA" id="ARBA00022598"/>
    </source>
</evidence>
<keyword evidence="1" id="KW-0436">Ligase</keyword>
<keyword evidence="9" id="KW-1185">Reference proteome</keyword>
<dbReference type="EMBL" id="KV920774">
    <property type="protein sequence ID" value="OSX68293.1"/>
    <property type="molecule type" value="Genomic_DNA"/>
</dbReference>
<comment type="catalytic activity">
    <reaction evidence="6">
        <text>L-glutamyl-tRNA(Gln) + L-glutamine + ATP + H2O = L-glutaminyl-tRNA(Gln) + L-glutamate + ADP + phosphate + H(+)</text>
        <dbReference type="Rhea" id="RHEA:17521"/>
        <dbReference type="Rhea" id="RHEA-COMP:9681"/>
        <dbReference type="Rhea" id="RHEA-COMP:9684"/>
        <dbReference type="ChEBI" id="CHEBI:15377"/>
        <dbReference type="ChEBI" id="CHEBI:15378"/>
        <dbReference type="ChEBI" id="CHEBI:29985"/>
        <dbReference type="ChEBI" id="CHEBI:30616"/>
        <dbReference type="ChEBI" id="CHEBI:43474"/>
        <dbReference type="ChEBI" id="CHEBI:58359"/>
        <dbReference type="ChEBI" id="CHEBI:78520"/>
        <dbReference type="ChEBI" id="CHEBI:78521"/>
        <dbReference type="ChEBI" id="CHEBI:456216"/>
    </reaction>
</comment>
<sequence>QRQQAGSRWLLCGGRSAGRPGLTRWPLFCAVLWCSPRWRARTCGAGSPSLPRPSWCACAVRRLPPARCRGLKQITDVGAIEAMVAAVLAENSKEVELYRGGKNKLFGFFVGKVLAASGGRADPQLTNDIVKRLLAA</sequence>
<name>A0A1X6NIW9_PORUM</name>
<comment type="catalytic activity">
    <reaction evidence="5">
        <text>L-aspartyl-tRNA(Asn) + L-glutamine + ATP + H2O = L-asparaginyl-tRNA(Asn) + L-glutamate + ADP + phosphate + 2 H(+)</text>
        <dbReference type="Rhea" id="RHEA:14513"/>
        <dbReference type="Rhea" id="RHEA-COMP:9674"/>
        <dbReference type="Rhea" id="RHEA-COMP:9677"/>
        <dbReference type="ChEBI" id="CHEBI:15377"/>
        <dbReference type="ChEBI" id="CHEBI:15378"/>
        <dbReference type="ChEBI" id="CHEBI:29985"/>
        <dbReference type="ChEBI" id="CHEBI:30616"/>
        <dbReference type="ChEBI" id="CHEBI:43474"/>
        <dbReference type="ChEBI" id="CHEBI:58359"/>
        <dbReference type="ChEBI" id="CHEBI:78515"/>
        <dbReference type="ChEBI" id="CHEBI:78516"/>
        <dbReference type="ChEBI" id="CHEBI:456216"/>
    </reaction>
</comment>
<keyword evidence="2" id="KW-0547">Nucleotide-binding</keyword>
<dbReference type="OrthoDB" id="1722066at2759"/>
<evidence type="ECO:0000256" key="2">
    <source>
        <dbReference type="ARBA" id="ARBA00022741"/>
    </source>
</evidence>
<keyword evidence="4" id="KW-0648">Protein biosynthesis</keyword>
<protein>
    <recommendedName>
        <fullName evidence="7">Asn/Gln amidotransferase domain-containing protein</fullName>
    </recommendedName>
</protein>
<evidence type="ECO:0000313" key="8">
    <source>
        <dbReference type="EMBL" id="OSX68293.1"/>
    </source>
</evidence>
<dbReference type="GO" id="GO:0016884">
    <property type="term" value="F:carbon-nitrogen ligase activity, with glutamine as amido-N-donor"/>
    <property type="evidence" value="ECO:0007669"/>
    <property type="project" value="InterPro"/>
</dbReference>
<evidence type="ECO:0000256" key="5">
    <source>
        <dbReference type="ARBA" id="ARBA00047380"/>
    </source>
</evidence>
<dbReference type="GO" id="GO:0005524">
    <property type="term" value="F:ATP binding"/>
    <property type="evidence" value="ECO:0007669"/>
    <property type="project" value="UniProtKB-KW"/>
</dbReference>
<evidence type="ECO:0000256" key="6">
    <source>
        <dbReference type="ARBA" id="ARBA00047913"/>
    </source>
</evidence>
<accession>A0A1X6NIW9</accession>
<dbReference type="SUPFAM" id="SSF89095">
    <property type="entry name" value="GatB/YqeY motif"/>
    <property type="match status" value="1"/>
</dbReference>
<dbReference type="GO" id="GO:0006412">
    <property type="term" value="P:translation"/>
    <property type="evidence" value="ECO:0007669"/>
    <property type="project" value="UniProtKB-KW"/>
</dbReference>
<dbReference type="Proteomes" id="UP000218209">
    <property type="component" value="Unassembled WGS sequence"/>
</dbReference>